<dbReference type="EMBL" id="BAABGX010000002">
    <property type="protein sequence ID" value="GAA4303086.1"/>
    <property type="molecule type" value="Genomic_DNA"/>
</dbReference>
<keyword evidence="1" id="KW-0812">Transmembrane</keyword>
<comment type="caution">
    <text evidence="2">The sequence shown here is derived from an EMBL/GenBank/DDBJ whole genome shotgun (WGS) entry which is preliminary data.</text>
</comment>
<name>A0ABP8FGX9_9BACT</name>
<organism evidence="2 3">
    <name type="scientific">Nibribacter koreensis</name>
    <dbReference type="NCBI Taxonomy" id="1084519"/>
    <lineage>
        <taxon>Bacteria</taxon>
        <taxon>Pseudomonadati</taxon>
        <taxon>Bacteroidota</taxon>
        <taxon>Cytophagia</taxon>
        <taxon>Cytophagales</taxon>
        <taxon>Hymenobacteraceae</taxon>
        <taxon>Nibribacter</taxon>
    </lineage>
</organism>
<protein>
    <submittedName>
        <fullName evidence="2">Uncharacterized protein</fullName>
    </submittedName>
</protein>
<reference evidence="3" key="1">
    <citation type="journal article" date="2019" name="Int. J. Syst. Evol. Microbiol.">
        <title>The Global Catalogue of Microorganisms (GCM) 10K type strain sequencing project: providing services to taxonomists for standard genome sequencing and annotation.</title>
        <authorList>
            <consortium name="The Broad Institute Genomics Platform"/>
            <consortium name="The Broad Institute Genome Sequencing Center for Infectious Disease"/>
            <person name="Wu L."/>
            <person name="Ma J."/>
        </authorList>
    </citation>
    <scope>NUCLEOTIDE SEQUENCE [LARGE SCALE GENOMIC DNA]</scope>
    <source>
        <strain evidence="3">JCM 17917</strain>
    </source>
</reference>
<accession>A0ABP8FGX9</accession>
<sequence length="190" mass="21425">MNKKTFFYILVGVAVVLGVLFKNQFLLEKRIGKENDGLSRYSFDNIELLLPKDTVETIDTSYLSNGDVFCVTRGIGSNKLPSNGVTQYGLSIATFSEDATNDSSFHQDSLKNNLNNTLSQRNDFRLISLKTIKLKDKDAISYEGHRGDLFERAVVFNHDNVVYSINMVGPNLESSTYQKILESIKIKIVR</sequence>
<keyword evidence="3" id="KW-1185">Reference proteome</keyword>
<gene>
    <name evidence="2" type="ORF">GCM10023183_15360</name>
</gene>
<dbReference type="RefSeq" id="WP_345164347.1">
    <property type="nucleotide sequence ID" value="NZ_BAABGX010000002.1"/>
</dbReference>
<keyword evidence="1" id="KW-0472">Membrane</keyword>
<feature type="transmembrane region" description="Helical" evidence="1">
    <location>
        <begin position="6"/>
        <end position="23"/>
    </location>
</feature>
<evidence type="ECO:0000256" key="1">
    <source>
        <dbReference type="SAM" id="Phobius"/>
    </source>
</evidence>
<evidence type="ECO:0000313" key="3">
    <source>
        <dbReference type="Proteomes" id="UP001501844"/>
    </source>
</evidence>
<keyword evidence="1" id="KW-1133">Transmembrane helix</keyword>
<proteinExistence type="predicted"/>
<dbReference type="Proteomes" id="UP001501844">
    <property type="component" value="Unassembled WGS sequence"/>
</dbReference>
<evidence type="ECO:0000313" key="2">
    <source>
        <dbReference type="EMBL" id="GAA4303086.1"/>
    </source>
</evidence>